<dbReference type="RefSeq" id="WP_129888351.1">
    <property type="nucleotide sequence ID" value="NZ_CP035758.1"/>
</dbReference>
<dbReference type="FunFam" id="3.30.300.30:FF:000010">
    <property type="entry name" value="Enterobactin synthetase component F"/>
    <property type="match status" value="1"/>
</dbReference>
<dbReference type="SUPFAM" id="SSF47336">
    <property type="entry name" value="ACP-like"/>
    <property type="match status" value="1"/>
</dbReference>
<dbReference type="AlphaFoldDB" id="A0A4P6JPH8"/>
<evidence type="ECO:0000313" key="5">
    <source>
        <dbReference type="Proteomes" id="UP000290365"/>
    </source>
</evidence>
<dbReference type="Gene3D" id="3.30.300.30">
    <property type="match status" value="1"/>
</dbReference>
<dbReference type="GO" id="GO:0072330">
    <property type="term" value="P:monocarboxylic acid biosynthetic process"/>
    <property type="evidence" value="ECO:0007669"/>
    <property type="project" value="UniProtKB-ARBA"/>
</dbReference>
<name>A0A4P6JPH8_KTERU</name>
<keyword evidence="1" id="KW-0596">Phosphopantetheine</keyword>
<dbReference type="GO" id="GO:0044550">
    <property type="term" value="P:secondary metabolite biosynthetic process"/>
    <property type="evidence" value="ECO:0007669"/>
    <property type="project" value="UniProtKB-ARBA"/>
</dbReference>
<dbReference type="SMART" id="SM00823">
    <property type="entry name" value="PKS_PP"/>
    <property type="match status" value="1"/>
</dbReference>
<evidence type="ECO:0000259" key="3">
    <source>
        <dbReference type="PROSITE" id="PS50075"/>
    </source>
</evidence>
<organism evidence="4 5">
    <name type="scientific">Ktedonosporobacter rubrisoli</name>
    <dbReference type="NCBI Taxonomy" id="2509675"/>
    <lineage>
        <taxon>Bacteria</taxon>
        <taxon>Bacillati</taxon>
        <taxon>Chloroflexota</taxon>
        <taxon>Ktedonobacteria</taxon>
        <taxon>Ktedonobacterales</taxon>
        <taxon>Ktedonosporobacteraceae</taxon>
        <taxon>Ktedonosporobacter</taxon>
    </lineage>
</organism>
<dbReference type="Pfam" id="PF13193">
    <property type="entry name" value="AMP-binding_C"/>
    <property type="match status" value="1"/>
</dbReference>
<dbReference type="Gene3D" id="1.10.1200.10">
    <property type="entry name" value="ACP-like"/>
    <property type="match status" value="1"/>
</dbReference>
<dbReference type="OrthoDB" id="156136at2"/>
<evidence type="ECO:0000313" key="4">
    <source>
        <dbReference type="EMBL" id="QBD77288.1"/>
    </source>
</evidence>
<dbReference type="EMBL" id="CP035758">
    <property type="protein sequence ID" value="QBD77288.1"/>
    <property type="molecule type" value="Genomic_DNA"/>
</dbReference>
<dbReference type="InterPro" id="IPR009081">
    <property type="entry name" value="PP-bd_ACP"/>
</dbReference>
<dbReference type="PROSITE" id="PS00012">
    <property type="entry name" value="PHOSPHOPANTETHEINE"/>
    <property type="match status" value="1"/>
</dbReference>
<dbReference type="PANTHER" id="PTHR44845">
    <property type="entry name" value="CARRIER DOMAIN-CONTAINING PROTEIN"/>
    <property type="match status" value="1"/>
</dbReference>
<keyword evidence="5" id="KW-1185">Reference proteome</keyword>
<dbReference type="KEGG" id="kbs:EPA93_15320"/>
<evidence type="ECO:0000256" key="2">
    <source>
        <dbReference type="ARBA" id="ARBA00022553"/>
    </source>
</evidence>
<dbReference type="Gene3D" id="2.30.38.10">
    <property type="entry name" value="Luciferase, Domain 3"/>
    <property type="match status" value="1"/>
</dbReference>
<dbReference type="FunFam" id="1.10.1200.10:FF:000016">
    <property type="entry name" value="Non-ribosomal peptide synthase"/>
    <property type="match status" value="1"/>
</dbReference>
<reference evidence="4 5" key="1">
    <citation type="submission" date="2019-01" db="EMBL/GenBank/DDBJ databases">
        <title>Ktedonosporobacter rubrisoli SCAWS-G2.</title>
        <authorList>
            <person name="Huang Y."/>
            <person name="Yan B."/>
        </authorList>
    </citation>
    <scope>NUCLEOTIDE SEQUENCE [LARGE SCALE GENOMIC DNA]</scope>
    <source>
        <strain evidence="4 5">SCAWS-G2</strain>
    </source>
</reference>
<dbReference type="Pfam" id="PF00550">
    <property type="entry name" value="PP-binding"/>
    <property type="match status" value="1"/>
</dbReference>
<dbReference type="SUPFAM" id="SSF56801">
    <property type="entry name" value="Acetyl-CoA synthetase-like"/>
    <property type="match status" value="1"/>
</dbReference>
<dbReference type="InterPro" id="IPR036736">
    <property type="entry name" value="ACP-like_sf"/>
</dbReference>
<dbReference type="InterPro" id="IPR045851">
    <property type="entry name" value="AMP-bd_C_sf"/>
</dbReference>
<dbReference type="PANTHER" id="PTHR44845:SF6">
    <property type="entry name" value="BETA-ALANINE-ACTIVATING ENZYME"/>
    <property type="match status" value="1"/>
</dbReference>
<accession>A0A4P6JPH8</accession>
<sequence>MYRTGDRGRYRENGEIEFLGRTDFQINLHGYRIEPNEIVTLLNEQAGVKTSAVIAREDSVRGKYLVAYIVPEADSCISENALRAVLEKRLPHYMIPTTFVQLETLPLTAHGKLDRAAFPEPHLLNSLHDNAAEQTQTPLEAQLAVIVTQLMGLERVGRDENFFLLGGHSLLGTQLIMRIAATFGVELPLRTLFEYPTIRHLAAEIEQRIPAGGLLPEEKEKSAFSSQQ</sequence>
<proteinExistence type="predicted"/>
<dbReference type="InterPro" id="IPR025110">
    <property type="entry name" value="AMP-bd_C"/>
</dbReference>
<dbReference type="Proteomes" id="UP000290365">
    <property type="component" value="Chromosome"/>
</dbReference>
<feature type="domain" description="Carrier" evidence="3">
    <location>
        <begin position="134"/>
        <end position="209"/>
    </location>
</feature>
<dbReference type="PROSITE" id="PS50075">
    <property type="entry name" value="CARRIER"/>
    <property type="match status" value="1"/>
</dbReference>
<dbReference type="GO" id="GO:0031177">
    <property type="term" value="F:phosphopantetheine binding"/>
    <property type="evidence" value="ECO:0007669"/>
    <property type="project" value="InterPro"/>
</dbReference>
<protein>
    <recommendedName>
        <fullName evidence="3">Carrier domain-containing protein</fullName>
    </recommendedName>
</protein>
<dbReference type="InterPro" id="IPR020806">
    <property type="entry name" value="PKS_PP-bd"/>
</dbReference>
<dbReference type="InterPro" id="IPR006162">
    <property type="entry name" value="Ppantetheine_attach_site"/>
</dbReference>
<keyword evidence="2" id="KW-0597">Phosphoprotein</keyword>
<gene>
    <name evidence="4" type="ORF">EPA93_15320</name>
</gene>
<evidence type="ECO:0000256" key="1">
    <source>
        <dbReference type="ARBA" id="ARBA00022450"/>
    </source>
</evidence>